<comment type="caution">
    <text evidence="6">The sequence shown here is derived from an EMBL/GenBank/DDBJ whole genome shotgun (WGS) entry which is preliminary data.</text>
</comment>
<evidence type="ECO:0000313" key="6">
    <source>
        <dbReference type="EMBL" id="RGD70799.1"/>
    </source>
</evidence>
<dbReference type="Proteomes" id="UP000261023">
    <property type="component" value="Unassembled WGS sequence"/>
</dbReference>
<dbReference type="GO" id="GO:0016052">
    <property type="term" value="P:carbohydrate catabolic process"/>
    <property type="evidence" value="ECO:0007669"/>
    <property type="project" value="TreeGrafter"/>
</dbReference>
<protein>
    <submittedName>
        <fullName evidence="6">Glycoside hydrolase family 1 protein</fullName>
    </submittedName>
</protein>
<dbReference type="PANTHER" id="PTHR10353:SF296">
    <property type="entry name" value="6-PHOSPHO-BETA-GLUCOSIDASE"/>
    <property type="match status" value="1"/>
</dbReference>
<comment type="similarity">
    <text evidence="1 4">Belongs to the glycosyl hydrolase 1 family.</text>
</comment>
<gene>
    <name evidence="6" type="ORF">DWX31_11190</name>
</gene>
<dbReference type="RefSeq" id="WP_025529902.1">
    <property type="nucleotide sequence ID" value="NZ_QTJW01000006.1"/>
</dbReference>
<organism evidence="6 7">
    <name type="scientific">Hungatella hathewayi</name>
    <dbReference type="NCBI Taxonomy" id="154046"/>
    <lineage>
        <taxon>Bacteria</taxon>
        <taxon>Bacillati</taxon>
        <taxon>Bacillota</taxon>
        <taxon>Clostridia</taxon>
        <taxon>Lachnospirales</taxon>
        <taxon>Lachnospiraceae</taxon>
        <taxon>Hungatella</taxon>
    </lineage>
</organism>
<reference evidence="6 7" key="1">
    <citation type="submission" date="2018-08" db="EMBL/GenBank/DDBJ databases">
        <title>A genome reference for cultivated species of the human gut microbiota.</title>
        <authorList>
            <person name="Zou Y."/>
            <person name="Xue W."/>
            <person name="Luo G."/>
        </authorList>
    </citation>
    <scope>NUCLEOTIDE SEQUENCE [LARGE SCALE GENOMIC DNA]</scope>
    <source>
        <strain evidence="6 7">AF19-13AC</strain>
    </source>
</reference>
<dbReference type="PROSITE" id="PS00653">
    <property type="entry name" value="GLYCOSYL_HYDROL_F1_2"/>
    <property type="match status" value="1"/>
</dbReference>
<dbReference type="GO" id="GO:0005829">
    <property type="term" value="C:cytosol"/>
    <property type="evidence" value="ECO:0007669"/>
    <property type="project" value="TreeGrafter"/>
</dbReference>
<dbReference type="EMBL" id="QTJW01000006">
    <property type="protein sequence ID" value="RGD70799.1"/>
    <property type="molecule type" value="Genomic_DNA"/>
</dbReference>
<dbReference type="Gene3D" id="3.20.20.80">
    <property type="entry name" value="Glycosidases"/>
    <property type="match status" value="1"/>
</dbReference>
<dbReference type="InterPro" id="IPR033132">
    <property type="entry name" value="GH_1_N_CS"/>
</dbReference>
<proteinExistence type="inferred from homology"/>
<feature type="region of interest" description="Disordered" evidence="5">
    <location>
        <begin position="18"/>
        <end position="37"/>
    </location>
</feature>
<evidence type="ECO:0000256" key="2">
    <source>
        <dbReference type="ARBA" id="ARBA00022801"/>
    </source>
</evidence>
<evidence type="ECO:0000256" key="4">
    <source>
        <dbReference type="RuleBase" id="RU003690"/>
    </source>
</evidence>
<dbReference type="OrthoDB" id="2339329at2"/>
<evidence type="ECO:0000313" key="7">
    <source>
        <dbReference type="Proteomes" id="UP000261023"/>
    </source>
</evidence>
<dbReference type="FunFam" id="3.20.20.80:FF:000004">
    <property type="entry name" value="Beta-glucosidase 6-phospho-beta-glucosidase"/>
    <property type="match status" value="1"/>
</dbReference>
<evidence type="ECO:0000256" key="3">
    <source>
        <dbReference type="ARBA" id="ARBA00023295"/>
    </source>
</evidence>
<keyword evidence="3" id="KW-0326">Glycosidase</keyword>
<name>A0A3E3DPC5_9FIRM</name>
<dbReference type="GO" id="GO:0008422">
    <property type="term" value="F:beta-glucosidase activity"/>
    <property type="evidence" value="ECO:0007669"/>
    <property type="project" value="TreeGrafter"/>
</dbReference>
<evidence type="ECO:0000256" key="5">
    <source>
        <dbReference type="SAM" id="MobiDB-lite"/>
    </source>
</evidence>
<accession>A0A3E3DPC5</accession>
<dbReference type="PRINTS" id="PR00131">
    <property type="entry name" value="GLHYDRLASE1"/>
</dbReference>
<dbReference type="InterPro" id="IPR001360">
    <property type="entry name" value="Glyco_hydro_1"/>
</dbReference>
<keyword evidence="2 6" id="KW-0378">Hydrolase</keyword>
<sequence>MFQKEFLWGGAAAANQAEGAWDEDGKGPSASDLCTGGSRNKSKRITVRQENGVFYPSHEAVDFYHRYQEDIRLFAEMGFKVYRMSINWSRIFPTGLEKTPNEEGLWFYDRVFAECRKYGIEPFVTISHYEMPYGLTKAYNGWAGRETIGCYLRYCETLFTRYRDQVRYWLTFNEINCGMIPAGNFLSLGILNPGTEEFTKQTDIPEKRFQALHHQFVASAMAVTLGHSIRPDFSIGCMIAYMVTYPLTCRPEDVLGAKQKEQMGNQFCADVQVRGEYPHFARRFFKENGISIQMEPGDEEILKKGTVDFYSFSYYTSSCWGTNPEKASSGNLAGGAANPYLQSSAWGWQIDPVGLRTALNDIYGRYRIPVMVVENGLGAEDTVEEDGRIHDTYRIEYLRQHIRQMREAVEDGVDLMGYTVWSAIDLVSASTGEMAKRYGFVYVDRHDDGSGSMKRLRKDSFYWYKNVIESNGENL</sequence>
<dbReference type="AlphaFoldDB" id="A0A3E3DPC5"/>
<dbReference type="SUPFAM" id="SSF51445">
    <property type="entry name" value="(Trans)glycosidases"/>
    <property type="match status" value="1"/>
</dbReference>
<dbReference type="Pfam" id="PF00232">
    <property type="entry name" value="Glyco_hydro_1"/>
    <property type="match status" value="1"/>
</dbReference>
<dbReference type="PANTHER" id="PTHR10353">
    <property type="entry name" value="GLYCOSYL HYDROLASE"/>
    <property type="match status" value="1"/>
</dbReference>
<dbReference type="InterPro" id="IPR017853">
    <property type="entry name" value="GH"/>
</dbReference>
<evidence type="ECO:0000256" key="1">
    <source>
        <dbReference type="ARBA" id="ARBA00010838"/>
    </source>
</evidence>